<sequence length="250" mass="27871">MGFPKPTILDLGDVNIAVYQKGEATAPPVVLIHGWPEMAYSWKSQLPALARAGYRAIAMDLRGFGHSDAPTGKEHYHITKMVGDIEHLLDKLAIREAVLVGHDWGGIIVWHAARMISERVRGVISICTPHTKYPPVDPLAIFEKRHGKDHYFVAYQQQGVAETLFDQDPLAVFKMLFRTVPKGTKSSHEMYHLLKNFKTYLAAGAPDLPGAVMSREDMQVFAGAYTHSGFHGGINLYRNTTENWQYGASL</sequence>
<evidence type="ECO:0000259" key="2">
    <source>
        <dbReference type="Pfam" id="PF00561"/>
    </source>
</evidence>
<dbReference type="Proteomes" id="UP000885830">
    <property type="component" value="Unassembled WGS sequence"/>
</dbReference>
<dbReference type="PRINTS" id="PR00412">
    <property type="entry name" value="EPOXHYDRLASE"/>
</dbReference>
<evidence type="ECO:0000256" key="1">
    <source>
        <dbReference type="ARBA" id="ARBA00022801"/>
    </source>
</evidence>
<organism evidence="3">
    <name type="scientific">Hellea balneolensis</name>
    <dbReference type="NCBI Taxonomy" id="287478"/>
    <lineage>
        <taxon>Bacteria</taxon>
        <taxon>Pseudomonadati</taxon>
        <taxon>Pseudomonadota</taxon>
        <taxon>Alphaproteobacteria</taxon>
        <taxon>Maricaulales</taxon>
        <taxon>Robiginitomaculaceae</taxon>
        <taxon>Hellea</taxon>
    </lineage>
</organism>
<keyword evidence="1 3" id="KW-0378">Hydrolase</keyword>
<comment type="caution">
    <text evidence="3">The sequence shown here is derived from an EMBL/GenBank/DDBJ whole genome shotgun (WGS) entry which is preliminary data.</text>
</comment>
<dbReference type="InterPro" id="IPR029058">
    <property type="entry name" value="AB_hydrolase_fold"/>
</dbReference>
<dbReference type="InterPro" id="IPR000073">
    <property type="entry name" value="AB_hydrolase_1"/>
</dbReference>
<dbReference type="Pfam" id="PF00561">
    <property type="entry name" value="Abhydrolase_1"/>
    <property type="match status" value="1"/>
</dbReference>
<evidence type="ECO:0000313" key="3">
    <source>
        <dbReference type="EMBL" id="HHL43372.1"/>
    </source>
</evidence>
<accession>A0A7C5M0J0</accession>
<dbReference type="PANTHER" id="PTHR43329">
    <property type="entry name" value="EPOXIDE HYDROLASE"/>
    <property type="match status" value="1"/>
</dbReference>
<reference evidence="3" key="1">
    <citation type="journal article" date="2020" name="mSystems">
        <title>Genome- and Community-Level Interaction Insights into Carbon Utilization and Element Cycling Functions of Hydrothermarchaeota in Hydrothermal Sediment.</title>
        <authorList>
            <person name="Zhou Z."/>
            <person name="Liu Y."/>
            <person name="Xu W."/>
            <person name="Pan J."/>
            <person name="Luo Z.H."/>
            <person name="Li M."/>
        </authorList>
    </citation>
    <scope>NUCLEOTIDE SEQUENCE [LARGE SCALE GENOMIC DNA]</scope>
    <source>
        <strain evidence="3">HyVt-485</strain>
    </source>
</reference>
<dbReference type="PRINTS" id="PR00111">
    <property type="entry name" value="ABHYDROLASE"/>
</dbReference>
<gene>
    <name evidence="3" type="ORF">ENJ42_07140</name>
</gene>
<name>A0A7C5M0J0_9PROT</name>
<dbReference type="EMBL" id="DRMJ01000369">
    <property type="protein sequence ID" value="HHL43372.1"/>
    <property type="molecule type" value="Genomic_DNA"/>
</dbReference>
<dbReference type="AlphaFoldDB" id="A0A7C5M0J0"/>
<dbReference type="Gene3D" id="3.40.50.1820">
    <property type="entry name" value="alpha/beta hydrolase"/>
    <property type="match status" value="1"/>
</dbReference>
<feature type="domain" description="AB hydrolase-1" evidence="2">
    <location>
        <begin position="27"/>
        <end position="134"/>
    </location>
</feature>
<dbReference type="SUPFAM" id="SSF53474">
    <property type="entry name" value="alpha/beta-Hydrolases"/>
    <property type="match status" value="1"/>
</dbReference>
<protein>
    <submittedName>
        <fullName evidence="3">Alpha/beta hydrolase</fullName>
    </submittedName>
</protein>
<dbReference type="InterPro" id="IPR000639">
    <property type="entry name" value="Epox_hydrolase-like"/>
</dbReference>
<feature type="non-terminal residue" evidence="3">
    <location>
        <position position="250"/>
    </location>
</feature>
<dbReference type="GO" id="GO:0016787">
    <property type="term" value="F:hydrolase activity"/>
    <property type="evidence" value="ECO:0007669"/>
    <property type="project" value="UniProtKB-KW"/>
</dbReference>
<proteinExistence type="predicted"/>